<dbReference type="OrthoDB" id="1382027at2759"/>
<name>A0A0L9T6H8_PHAAN</name>
<feature type="domain" description="Transposase-associated" evidence="1">
    <location>
        <begin position="9"/>
        <end position="88"/>
    </location>
</feature>
<evidence type="ECO:0000313" key="5">
    <source>
        <dbReference type="Proteomes" id="UP000743370"/>
    </source>
</evidence>
<dbReference type="Pfam" id="PF13963">
    <property type="entry name" value="Transpos_assoc"/>
    <property type="match status" value="1"/>
</dbReference>
<protein>
    <recommendedName>
        <fullName evidence="1">Transposase-associated domain-containing protein</fullName>
    </recommendedName>
</protein>
<proteinExistence type="predicted"/>
<evidence type="ECO:0000259" key="1">
    <source>
        <dbReference type="Pfam" id="PF13963"/>
    </source>
</evidence>
<dbReference type="OMA" id="WHYGSAP"/>
<evidence type="ECO:0000313" key="3">
    <source>
        <dbReference type="EMBL" id="KOM25714.1"/>
    </source>
</evidence>
<dbReference type="Gramene" id="KOM25714">
    <property type="protein sequence ID" value="KOM25714"/>
    <property type="gene ID" value="LR48_Vigan176s001000"/>
</dbReference>
<dbReference type="AlphaFoldDB" id="A0A0L9T6H8"/>
<accession>A0A0L9T6H8</accession>
<reference evidence="2 5" key="3">
    <citation type="submission" date="2020-05" db="EMBL/GenBank/DDBJ databases">
        <title>Vigna angularis (adzuki bean) Var. LongXiaoDou No. 4 denovo assembly.</title>
        <authorList>
            <person name="Xiang H."/>
        </authorList>
    </citation>
    <scope>NUCLEOTIDE SEQUENCE [LARGE SCALE GENOMIC DNA]</scope>
    <source>
        <tissue evidence="2">Leaf</tissue>
    </source>
</reference>
<dbReference type="InterPro" id="IPR029480">
    <property type="entry name" value="Transpos_assoc"/>
</dbReference>
<sequence length="298" mass="34660">MNRAPPNSSWMYDRCHRGRCALKESFILGVEELISKACEQERYRRDEGLRCPCLKCDCTKILHERVVKVHLYRNGFKPNYFIWKDHGERMLEDDVENHESWMGVETEGGPTNQFMTMEDMVHDALRRKEPFQTSTSDNIEEDPNEETQRFYNLLLDTNQPLYEGASDSKLSMCVRLLACKSNWNIPNQCIDFIAKMVMDETPIKVGLPKTYYNAKKCVSKLGLQSQRIDCYVDGCMLFYDNEYGKNDGALLECKFCGKPRYQPRNTGATTTKQVPVKSMFYLPLIPRLQRMYALTQTA</sequence>
<dbReference type="PANTHER" id="PTHR10775:SF193">
    <property type="entry name" value="DUF4216 DOMAIN-CONTAINING PROTEIN"/>
    <property type="match status" value="1"/>
</dbReference>
<organism evidence="3 4">
    <name type="scientific">Phaseolus angularis</name>
    <name type="common">Azuki bean</name>
    <name type="synonym">Vigna angularis</name>
    <dbReference type="NCBI Taxonomy" id="3914"/>
    <lineage>
        <taxon>Eukaryota</taxon>
        <taxon>Viridiplantae</taxon>
        <taxon>Streptophyta</taxon>
        <taxon>Embryophyta</taxon>
        <taxon>Tracheophyta</taxon>
        <taxon>Spermatophyta</taxon>
        <taxon>Magnoliopsida</taxon>
        <taxon>eudicotyledons</taxon>
        <taxon>Gunneridae</taxon>
        <taxon>Pentapetalae</taxon>
        <taxon>rosids</taxon>
        <taxon>fabids</taxon>
        <taxon>Fabales</taxon>
        <taxon>Fabaceae</taxon>
        <taxon>Papilionoideae</taxon>
        <taxon>50 kb inversion clade</taxon>
        <taxon>NPAAA clade</taxon>
        <taxon>indigoferoid/millettioid clade</taxon>
        <taxon>Phaseoleae</taxon>
        <taxon>Vigna</taxon>
    </lineage>
</organism>
<dbReference type="STRING" id="3914.A0A0L9T6H8"/>
<gene>
    <name evidence="2" type="ORF">HKW66_Vig0246850</name>
    <name evidence="3" type="ORF">LR48_Vigan176s001000</name>
</gene>
<dbReference type="Proteomes" id="UP000743370">
    <property type="component" value="Unassembled WGS sequence"/>
</dbReference>
<evidence type="ECO:0000313" key="4">
    <source>
        <dbReference type="Proteomes" id="UP000053144"/>
    </source>
</evidence>
<dbReference type="Proteomes" id="UP000053144">
    <property type="component" value="Unassembled WGS sequence"/>
</dbReference>
<dbReference type="KEGG" id="var:108319222"/>
<dbReference type="EMBL" id="JABFOF010000003">
    <property type="protein sequence ID" value="KAG2403045.1"/>
    <property type="molecule type" value="Genomic_DNA"/>
</dbReference>
<dbReference type="PANTHER" id="PTHR10775">
    <property type="entry name" value="OS08G0208400 PROTEIN"/>
    <property type="match status" value="1"/>
</dbReference>
<dbReference type="EMBL" id="KQ258285">
    <property type="protein sequence ID" value="KOM25714.1"/>
    <property type="molecule type" value="Genomic_DNA"/>
</dbReference>
<evidence type="ECO:0000313" key="2">
    <source>
        <dbReference type="EMBL" id="KAG2403045.1"/>
    </source>
</evidence>
<reference evidence="4" key="1">
    <citation type="journal article" date="2015" name="Proc. Natl. Acad. Sci. U.S.A.">
        <title>Genome sequencing of adzuki bean (Vigna angularis) provides insight into high starch and low fat accumulation and domestication.</title>
        <authorList>
            <person name="Yang K."/>
            <person name="Tian Z."/>
            <person name="Chen C."/>
            <person name="Luo L."/>
            <person name="Zhao B."/>
            <person name="Wang Z."/>
            <person name="Yu L."/>
            <person name="Li Y."/>
            <person name="Sun Y."/>
            <person name="Li W."/>
            <person name="Chen Y."/>
            <person name="Li Y."/>
            <person name="Zhang Y."/>
            <person name="Ai D."/>
            <person name="Zhao J."/>
            <person name="Shang C."/>
            <person name="Ma Y."/>
            <person name="Wu B."/>
            <person name="Wang M."/>
            <person name="Gao L."/>
            <person name="Sun D."/>
            <person name="Zhang P."/>
            <person name="Guo F."/>
            <person name="Wang W."/>
            <person name="Li Y."/>
            <person name="Wang J."/>
            <person name="Varshney R.K."/>
            <person name="Wang J."/>
            <person name="Ling H.Q."/>
            <person name="Wan P."/>
        </authorList>
    </citation>
    <scope>NUCLEOTIDE SEQUENCE</scope>
    <source>
        <strain evidence="4">cv. Jingnong 6</strain>
    </source>
</reference>
<reference evidence="3" key="2">
    <citation type="submission" date="2015-02" db="EMBL/GenBank/DDBJ databases">
        <authorList>
            <person name="Chooi Y.-H."/>
        </authorList>
    </citation>
    <scope>NUCLEOTIDE SEQUENCE</scope>
    <source>
        <tissue evidence="3">Seedling</tissue>
    </source>
</reference>